<feature type="compositionally biased region" description="Polar residues" evidence="1">
    <location>
        <begin position="167"/>
        <end position="183"/>
    </location>
</feature>
<proteinExistence type="predicted"/>
<feature type="compositionally biased region" description="Low complexity" evidence="1">
    <location>
        <begin position="115"/>
        <end position="166"/>
    </location>
</feature>
<dbReference type="AlphaFoldDB" id="A0A6C0EYR3"/>
<protein>
    <submittedName>
        <fullName evidence="2">Uncharacterized protein</fullName>
    </submittedName>
</protein>
<organism evidence="2">
    <name type="scientific">viral metagenome</name>
    <dbReference type="NCBI Taxonomy" id="1070528"/>
    <lineage>
        <taxon>unclassified sequences</taxon>
        <taxon>metagenomes</taxon>
        <taxon>organismal metagenomes</taxon>
    </lineage>
</organism>
<evidence type="ECO:0000313" key="2">
    <source>
        <dbReference type="EMBL" id="QHT32325.1"/>
    </source>
</evidence>
<feature type="compositionally biased region" description="Polar residues" evidence="1">
    <location>
        <begin position="78"/>
        <end position="112"/>
    </location>
</feature>
<name>A0A6C0EYR3_9ZZZZ</name>
<accession>A0A6C0EYR3</accession>
<feature type="region of interest" description="Disordered" evidence="1">
    <location>
        <begin position="60"/>
        <end position="230"/>
    </location>
</feature>
<sequence length="230" mass="24002">MDAIIKKIVNNLKNLKNSCKKEVGKFYIKKGKVYTNKSHTEYAGTIKNNVMSLSTKHKTPKKKVHNSFKFNKPKNLGATGNTLRNSGLNMKSPTNTFGKANATLANGANNKESNNKGANATLANGANNKESNNKGANATLANGANNKGSNNKGANATLANGANNKGSNNTLANGANNKESNNKGSNATLANGANNNGANSSNNVTNKTSNNKTNANVSPDTDSGSESEEE</sequence>
<dbReference type="EMBL" id="MN738935">
    <property type="protein sequence ID" value="QHT32325.1"/>
    <property type="molecule type" value="Genomic_DNA"/>
</dbReference>
<evidence type="ECO:0000256" key="1">
    <source>
        <dbReference type="SAM" id="MobiDB-lite"/>
    </source>
</evidence>
<reference evidence="2" key="1">
    <citation type="journal article" date="2020" name="Nature">
        <title>Giant virus diversity and host interactions through global metagenomics.</title>
        <authorList>
            <person name="Schulz F."/>
            <person name="Roux S."/>
            <person name="Paez-Espino D."/>
            <person name="Jungbluth S."/>
            <person name="Walsh D.A."/>
            <person name="Denef V.J."/>
            <person name="McMahon K.D."/>
            <person name="Konstantinidis K.T."/>
            <person name="Eloe-Fadrosh E.A."/>
            <person name="Kyrpides N.C."/>
            <person name="Woyke T."/>
        </authorList>
    </citation>
    <scope>NUCLEOTIDE SEQUENCE</scope>
    <source>
        <strain evidence="2">GVMAG-M-3300009159-65</strain>
    </source>
</reference>
<feature type="compositionally biased region" description="Low complexity" evidence="1">
    <location>
        <begin position="184"/>
        <end position="218"/>
    </location>
</feature>